<organism evidence="6 7">
    <name type="scientific">Meleagris gallopavo</name>
    <name type="common">Wild turkey</name>
    <dbReference type="NCBI Taxonomy" id="9103"/>
    <lineage>
        <taxon>Eukaryota</taxon>
        <taxon>Metazoa</taxon>
        <taxon>Chordata</taxon>
        <taxon>Craniata</taxon>
        <taxon>Vertebrata</taxon>
        <taxon>Euteleostomi</taxon>
        <taxon>Archelosauria</taxon>
        <taxon>Archosauria</taxon>
        <taxon>Dinosauria</taxon>
        <taxon>Saurischia</taxon>
        <taxon>Theropoda</taxon>
        <taxon>Coelurosauria</taxon>
        <taxon>Aves</taxon>
        <taxon>Neognathae</taxon>
        <taxon>Galloanserae</taxon>
        <taxon>Galliformes</taxon>
        <taxon>Phasianidae</taxon>
        <taxon>Meleagridinae</taxon>
        <taxon>Meleagris</taxon>
    </lineage>
</organism>
<dbReference type="SUPFAM" id="SSF52540">
    <property type="entry name" value="P-loop containing nucleoside triphosphate hydrolases"/>
    <property type="match status" value="1"/>
</dbReference>
<reference evidence="6 7" key="1">
    <citation type="journal article" date="2010" name="PLoS Biol.">
        <title>Multi-platform next-generation sequencing of the domestic turkey (Meleagris gallopavo): genome assembly and analysis.</title>
        <authorList>
            <person name="Dalloul R.A."/>
            <person name="Long J.A."/>
            <person name="Zimin A.V."/>
            <person name="Aslam L."/>
            <person name="Beal K."/>
            <person name="Blomberg L.A."/>
            <person name="Bouffard P."/>
            <person name="Burt D.W."/>
            <person name="Crasta O."/>
            <person name="Crooijmans R.P."/>
            <person name="Cooper K."/>
            <person name="Coulombe R.A."/>
            <person name="De S."/>
            <person name="Delany M.E."/>
            <person name="Dodgson J.B."/>
            <person name="Dong J.J."/>
            <person name="Evans C."/>
            <person name="Frederickson K.M."/>
            <person name="Flicek P."/>
            <person name="Florea L."/>
            <person name="Folkerts O."/>
            <person name="Groenen M.A."/>
            <person name="Harkins T.T."/>
            <person name="Herrero J."/>
            <person name="Hoffmann S."/>
            <person name="Megens H.J."/>
            <person name="Jiang A."/>
            <person name="de Jong P."/>
            <person name="Kaiser P."/>
            <person name="Kim H."/>
            <person name="Kim K.W."/>
            <person name="Kim S."/>
            <person name="Langenberger D."/>
            <person name="Lee M.K."/>
            <person name="Lee T."/>
            <person name="Mane S."/>
            <person name="Marcais G."/>
            <person name="Marz M."/>
            <person name="McElroy A.P."/>
            <person name="Modise T."/>
            <person name="Nefedov M."/>
            <person name="Notredame C."/>
            <person name="Paton I.R."/>
            <person name="Payne W.S."/>
            <person name="Pertea G."/>
            <person name="Prickett D."/>
            <person name="Puiu D."/>
            <person name="Qioa D."/>
            <person name="Raineri E."/>
            <person name="Ruffier M."/>
            <person name="Salzberg S.L."/>
            <person name="Schatz M.C."/>
            <person name="Scheuring C."/>
            <person name="Schmidt C.J."/>
            <person name="Schroeder S."/>
            <person name="Searle S.M."/>
            <person name="Smith E.J."/>
            <person name="Smith J."/>
            <person name="Sonstegard T.S."/>
            <person name="Stadler P.F."/>
            <person name="Tafer H."/>
            <person name="Tu Z.J."/>
            <person name="Van Tassell C.P."/>
            <person name="Vilella A.J."/>
            <person name="Williams K.P."/>
            <person name="Yorke J.A."/>
            <person name="Zhang L."/>
            <person name="Zhang H.B."/>
            <person name="Zhang X."/>
            <person name="Zhang Y."/>
            <person name="Reed K.M."/>
        </authorList>
    </citation>
    <scope>NUCLEOTIDE SEQUENCE [LARGE SCALE GENOMIC DNA]</scope>
</reference>
<dbReference type="GO" id="GO:0005737">
    <property type="term" value="C:cytoplasm"/>
    <property type="evidence" value="ECO:0007669"/>
    <property type="project" value="TreeGrafter"/>
</dbReference>
<proteinExistence type="predicted"/>
<keyword evidence="3" id="KW-0547">Nucleotide-binding</keyword>
<dbReference type="Gene3D" id="3.80.10.10">
    <property type="entry name" value="Ribonuclease Inhibitor"/>
    <property type="match status" value="1"/>
</dbReference>
<feature type="domain" description="Roc" evidence="5">
    <location>
        <begin position="275"/>
        <end position="489"/>
    </location>
</feature>
<dbReference type="PROSITE" id="PS51450">
    <property type="entry name" value="LRR"/>
    <property type="match status" value="2"/>
</dbReference>
<evidence type="ECO:0000256" key="1">
    <source>
        <dbReference type="ARBA" id="ARBA00022614"/>
    </source>
</evidence>
<dbReference type="PANTHER" id="PTHR48051">
    <property type="match status" value="1"/>
</dbReference>
<evidence type="ECO:0000256" key="2">
    <source>
        <dbReference type="ARBA" id="ARBA00022737"/>
    </source>
</evidence>
<dbReference type="InterPro" id="IPR032675">
    <property type="entry name" value="LRR_dom_sf"/>
</dbReference>
<evidence type="ECO:0000256" key="4">
    <source>
        <dbReference type="SAM" id="MobiDB-lite"/>
    </source>
</evidence>
<dbReference type="Gene3D" id="3.30.70.1390">
    <property type="entry name" value="ROC domain from the Parkinson's disease-associated leucine-rich repeat kinase 2"/>
    <property type="match status" value="1"/>
</dbReference>
<evidence type="ECO:0000259" key="5">
    <source>
        <dbReference type="PROSITE" id="PS51424"/>
    </source>
</evidence>
<dbReference type="Pfam" id="PF08477">
    <property type="entry name" value="Roc"/>
    <property type="match status" value="1"/>
</dbReference>
<dbReference type="RefSeq" id="XP_003206366.2">
    <property type="nucleotide sequence ID" value="XM_003206318.4"/>
</dbReference>
<feature type="region of interest" description="Disordered" evidence="4">
    <location>
        <begin position="34"/>
        <end position="53"/>
    </location>
</feature>
<dbReference type="SMART" id="SM00364">
    <property type="entry name" value="LRR_BAC"/>
    <property type="match status" value="4"/>
</dbReference>
<keyword evidence="1" id="KW-0433">Leucine-rich repeat</keyword>
<dbReference type="Pfam" id="PF13855">
    <property type="entry name" value="LRR_8"/>
    <property type="match status" value="2"/>
</dbReference>
<accession>G1NA77</accession>
<dbReference type="InterPro" id="IPR027417">
    <property type="entry name" value="P-loop_NTPase"/>
</dbReference>
<protein>
    <recommendedName>
        <fullName evidence="5">Roc domain-containing protein</fullName>
    </recommendedName>
</protein>
<dbReference type="PROSITE" id="PS51424">
    <property type="entry name" value="ROC"/>
    <property type="match status" value="1"/>
</dbReference>
<keyword evidence="2" id="KW-0677">Repeat</keyword>
<dbReference type="GeneTree" id="ENSGT00940000164030"/>
<dbReference type="SMART" id="SM00369">
    <property type="entry name" value="LRR_TYP"/>
    <property type="match status" value="5"/>
</dbReference>
<dbReference type="Ensembl" id="ENSMGAT00000010217.3">
    <property type="protein sequence ID" value="ENSMGAP00000009395.3"/>
    <property type="gene ID" value="ENSMGAG00000009124.3"/>
</dbReference>
<dbReference type="InterPro" id="IPR003591">
    <property type="entry name" value="Leu-rich_rpt_typical-subtyp"/>
</dbReference>
<dbReference type="GeneID" id="100546403"/>
<evidence type="ECO:0000256" key="3">
    <source>
        <dbReference type="ARBA" id="ARBA00022741"/>
    </source>
</evidence>
<gene>
    <name evidence="6" type="primary">LOC100546403</name>
</gene>
<evidence type="ECO:0000313" key="7">
    <source>
        <dbReference type="Proteomes" id="UP000001645"/>
    </source>
</evidence>
<dbReference type="GO" id="GO:0009966">
    <property type="term" value="P:regulation of signal transduction"/>
    <property type="evidence" value="ECO:0007669"/>
    <property type="project" value="UniProtKB-ARBA"/>
</dbReference>
<dbReference type="Proteomes" id="UP000001645">
    <property type="component" value="Chromosome 5"/>
</dbReference>
<dbReference type="InterPro" id="IPR050216">
    <property type="entry name" value="LRR_domain-containing"/>
</dbReference>
<dbReference type="PANTHER" id="PTHR48051:SF55">
    <property type="entry name" value="MALIGNANT FIBROUS HISTIOCYTOMA-AMPLIFIED SEQUENCE 1 HOMOLOG"/>
    <property type="match status" value="1"/>
</dbReference>
<evidence type="ECO:0000313" key="6">
    <source>
        <dbReference type="Ensembl" id="ENSMGAP00000009395.3"/>
    </source>
</evidence>
<dbReference type="Gene3D" id="3.40.50.300">
    <property type="entry name" value="P-loop containing nucleotide triphosphate hydrolases"/>
    <property type="match status" value="1"/>
</dbReference>
<dbReference type="InParanoid" id="G1NA77"/>
<dbReference type="KEGG" id="mgp:100546403"/>
<dbReference type="InterPro" id="IPR020859">
    <property type="entry name" value="ROC"/>
</dbReference>
<dbReference type="GO" id="GO:0000166">
    <property type="term" value="F:nucleotide binding"/>
    <property type="evidence" value="ECO:0007669"/>
    <property type="project" value="UniProtKB-KW"/>
</dbReference>
<dbReference type="Bgee" id="ENSMGAG00000009124">
    <property type="expression patterns" value="Expressed in breast and 7 other cell types or tissues"/>
</dbReference>
<keyword evidence="7" id="KW-1185">Reference proteome</keyword>
<reference evidence="6" key="2">
    <citation type="submission" date="2025-08" db="UniProtKB">
        <authorList>
            <consortium name="Ensembl"/>
        </authorList>
    </citation>
    <scope>IDENTIFICATION</scope>
</reference>
<dbReference type="AlphaFoldDB" id="G1NA77"/>
<feature type="compositionally biased region" description="Basic and acidic residues" evidence="4">
    <location>
        <begin position="34"/>
        <end position="50"/>
    </location>
</feature>
<dbReference type="OrthoDB" id="40118at2759"/>
<dbReference type="InterPro" id="IPR001611">
    <property type="entry name" value="Leu-rich_rpt"/>
</dbReference>
<name>G1NA77_MELGA</name>
<dbReference type="SUPFAM" id="SSF52058">
    <property type="entry name" value="L domain-like"/>
    <property type="match status" value="1"/>
</dbReference>
<reference evidence="6" key="3">
    <citation type="submission" date="2025-09" db="UniProtKB">
        <authorList>
            <consortium name="Ensembl"/>
        </authorList>
    </citation>
    <scope>IDENTIFICATION</scope>
</reference>
<sequence length="919" mass="105410">MVNEGLVSDQAGAWVIRSCPGVGWRKRGWGCQAEHREEGSQARGGNERERLSKRRIQPVPHYRAMAQPRACQEQDCLREVTLSTQRLRVLPPAVLSNPALESLDLDRNKLRSITGISKLGNLKKLIVSKNEIVDFPNEIQSLIYLEKLELNQNQIRVIPEGIFCHLPRLKHLRLNNNRLGALPRDLAACRGSLQYLNISNNLFRTFPHAVLQLANLQELHVQNNALRQLPRELFQGQSLKMFKANGNPLREPPSEVCAGGIQQILNYFNQLQDGSGQEDKRIKTMFLGASLAGKSTICRSLKQRQAKLVPKEERTVGIEISEFRIEDFTFLFWDFAGQLEYYMTHHVFITPQALVILVINLHMYQTNDDAFKDLVGFWINNLFMRVPNSVVLPVGTHVDCCQKQEVEEKRSNIMAKIAAMLAERKSNLTHFINNLEDSEEPEVYVDQWERLKEMESCTLTILDLVAVNCTDHRDIKKLEATILEHVKNEELFPEVVRVLPPVYREVEAAIVDITQSEEMADHGMMDLQYLLSELSQRDHLANLDRELLQDILRYLHRIGLLVWYEEIKHLESTVFLQPTFLITTFKLLVRDRLVQQLESISVDTLIAEHATIRDRSNWVWAFKSKAMLCHQAVRALVKYQLFSEGMQDIFEEIMGDKTHRGKGKLFSLLEHFELCLEVRQAKALNPQASEFVPGRTWETTQDQSESWYLFPTYLNQTEEVAEVWGGDHHEDLHIRTYFSPEIPEGFFHRFLVKSCSFYSTHWVAKATCLLVCNGKPLLIKENNQRAYSYLELRCRKPAGATAFQLAWDFLMAGVFIIQKLSEEWPGLHVCVKTPCRTAGCPAELIWPDMDGKTPMTKEDVKTCGTCGHRFGAELLLPKVPRQPETAPAQPPVHYYVTSYGTTTFGPSSIHVTRQNITSE</sequence>
<dbReference type="HOGENOM" id="CLU_522308_0_0_1"/>